<protein>
    <submittedName>
        <fullName evidence="1">Uncharacterized protein</fullName>
    </submittedName>
</protein>
<evidence type="ECO:0000313" key="2">
    <source>
        <dbReference type="Proteomes" id="UP000799755"/>
    </source>
</evidence>
<reference evidence="1" key="1">
    <citation type="journal article" date="2020" name="Stud. Mycol.">
        <title>101 Dothideomycetes genomes: a test case for predicting lifestyles and emergence of pathogens.</title>
        <authorList>
            <person name="Haridas S."/>
            <person name="Albert R."/>
            <person name="Binder M."/>
            <person name="Bloem J."/>
            <person name="Labutti K."/>
            <person name="Salamov A."/>
            <person name="Andreopoulos B."/>
            <person name="Baker S."/>
            <person name="Barry K."/>
            <person name="Bills G."/>
            <person name="Bluhm B."/>
            <person name="Cannon C."/>
            <person name="Castanera R."/>
            <person name="Culley D."/>
            <person name="Daum C."/>
            <person name="Ezra D."/>
            <person name="Gonzalez J."/>
            <person name="Henrissat B."/>
            <person name="Kuo A."/>
            <person name="Liang C."/>
            <person name="Lipzen A."/>
            <person name="Lutzoni F."/>
            <person name="Magnuson J."/>
            <person name="Mondo S."/>
            <person name="Nolan M."/>
            <person name="Ohm R."/>
            <person name="Pangilinan J."/>
            <person name="Park H.-J."/>
            <person name="Ramirez L."/>
            <person name="Alfaro M."/>
            <person name="Sun H."/>
            <person name="Tritt A."/>
            <person name="Yoshinaga Y."/>
            <person name="Zwiers L.-H."/>
            <person name="Turgeon B."/>
            <person name="Goodwin S."/>
            <person name="Spatafora J."/>
            <person name="Crous P."/>
            <person name="Grigoriev I."/>
        </authorList>
    </citation>
    <scope>NUCLEOTIDE SEQUENCE</scope>
    <source>
        <strain evidence="1">ATCC 200398</strain>
    </source>
</reference>
<organism evidence="1 2">
    <name type="scientific">Lindgomyces ingoldianus</name>
    <dbReference type="NCBI Taxonomy" id="673940"/>
    <lineage>
        <taxon>Eukaryota</taxon>
        <taxon>Fungi</taxon>
        <taxon>Dikarya</taxon>
        <taxon>Ascomycota</taxon>
        <taxon>Pezizomycotina</taxon>
        <taxon>Dothideomycetes</taxon>
        <taxon>Pleosporomycetidae</taxon>
        <taxon>Pleosporales</taxon>
        <taxon>Lindgomycetaceae</taxon>
        <taxon>Lindgomyces</taxon>
    </lineage>
</organism>
<keyword evidence="2" id="KW-1185">Reference proteome</keyword>
<name>A0ACB6RCJ2_9PLEO</name>
<sequence length="253" mass="28309">MTRIFTPYLAQIGPRQPYHGPLVDFVFAPRPPLPPGCDTILGWAPLIRTSTSIPTSCGRTPSLAAEFLLPEPRELENLGDWSGFMPYDQGLHHEETLCCMGCRNQSRCQQIKSRRCCYRGSSDSPMACMSAHDMPMSQQIPQSYRERCKNSEIQIDLCGFARLGTMDAVLARAAQSASDAWMLRASEPGHDELPGRRATPVEDESGRAHALSRPMEFRREKVIGKLLARMREYVKKILASGKGERQADAHFLT</sequence>
<gene>
    <name evidence="1" type="ORF">BDR25DRAFT_391351</name>
</gene>
<comment type="caution">
    <text evidence="1">The sequence shown here is derived from an EMBL/GenBank/DDBJ whole genome shotgun (WGS) entry which is preliminary data.</text>
</comment>
<accession>A0ACB6RCJ2</accession>
<evidence type="ECO:0000313" key="1">
    <source>
        <dbReference type="EMBL" id="KAF2476047.1"/>
    </source>
</evidence>
<proteinExistence type="predicted"/>
<dbReference type="EMBL" id="MU003495">
    <property type="protein sequence ID" value="KAF2476047.1"/>
    <property type="molecule type" value="Genomic_DNA"/>
</dbReference>
<dbReference type="Proteomes" id="UP000799755">
    <property type="component" value="Unassembled WGS sequence"/>
</dbReference>